<feature type="compositionally biased region" description="Basic and acidic residues" evidence="4">
    <location>
        <begin position="386"/>
        <end position="408"/>
    </location>
</feature>
<feature type="domain" description="HTH OST-type" evidence="5">
    <location>
        <begin position="431"/>
        <end position="503"/>
    </location>
</feature>
<dbReference type="EMBL" id="CAJNDS010002712">
    <property type="protein sequence ID" value="CAE7570776.1"/>
    <property type="molecule type" value="Genomic_DNA"/>
</dbReference>
<proteinExistence type="predicted"/>
<name>A0A812UNC4_9DINO</name>
<reference evidence="6" key="1">
    <citation type="submission" date="2021-02" db="EMBL/GenBank/DDBJ databases">
        <authorList>
            <person name="Dougan E. K."/>
            <person name="Rhodes N."/>
            <person name="Thang M."/>
            <person name="Chan C."/>
        </authorList>
    </citation>
    <scope>NUCLEOTIDE SEQUENCE</scope>
</reference>
<accession>A0A812UNC4</accession>
<protein>
    <recommendedName>
        <fullName evidence="5">HTH OST-type domain-containing protein</fullName>
    </recommendedName>
</protein>
<dbReference type="AlphaFoldDB" id="A0A812UNC4"/>
<feature type="region of interest" description="Disordered" evidence="4">
    <location>
        <begin position="370"/>
        <end position="426"/>
    </location>
</feature>
<evidence type="ECO:0000256" key="1">
    <source>
        <dbReference type="ARBA" id="ARBA00022723"/>
    </source>
</evidence>
<dbReference type="Gene3D" id="6.10.140.2220">
    <property type="match status" value="1"/>
</dbReference>
<dbReference type="SUPFAM" id="SSF144232">
    <property type="entry name" value="HIT/MYND zinc finger-like"/>
    <property type="match status" value="1"/>
</dbReference>
<gene>
    <name evidence="6" type="ORF">SNAT2548_LOCUS32502</name>
</gene>
<dbReference type="InterPro" id="IPR041966">
    <property type="entry name" value="LOTUS-like"/>
</dbReference>
<dbReference type="OrthoDB" id="416586at2759"/>
<dbReference type="InterPro" id="IPR025605">
    <property type="entry name" value="OST-HTH/LOTUS_dom"/>
</dbReference>
<dbReference type="Gene3D" id="3.30.420.610">
    <property type="entry name" value="LOTUS domain-like"/>
    <property type="match status" value="1"/>
</dbReference>
<evidence type="ECO:0000259" key="5">
    <source>
        <dbReference type="PROSITE" id="PS51644"/>
    </source>
</evidence>
<evidence type="ECO:0000313" key="6">
    <source>
        <dbReference type="EMBL" id="CAE7570776.1"/>
    </source>
</evidence>
<dbReference type="InterPro" id="IPR002893">
    <property type="entry name" value="Znf_MYND"/>
</dbReference>
<dbReference type="PROSITE" id="PS51644">
    <property type="entry name" value="HTH_OST"/>
    <property type="match status" value="1"/>
</dbReference>
<keyword evidence="3" id="KW-0862">Zinc</keyword>
<dbReference type="Proteomes" id="UP000604046">
    <property type="component" value="Unassembled WGS sequence"/>
</dbReference>
<evidence type="ECO:0000313" key="7">
    <source>
        <dbReference type="Proteomes" id="UP000604046"/>
    </source>
</evidence>
<dbReference type="CDD" id="cd08824">
    <property type="entry name" value="LOTUS"/>
    <property type="match status" value="1"/>
</dbReference>
<evidence type="ECO:0000256" key="2">
    <source>
        <dbReference type="ARBA" id="ARBA00022771"/>
    </source>
</evidence>
<dbReference type="GO" id="GO:0008270">
    <property type="term" value="F:zinc ion binding"/>
    <property type="evidence" value="ECO:0007669"/>
    <property type="project" value="UniProtKB-KW"/>
</dbReference>
<keyword evidence="7" id="KW-1185">Reference proteome</keyword>
<evidence type="ECO:0000256" key="4">
    <source>
        <dbReference type="SAM" id="MobiDB-lite"/>
    </source>
</evidence>
<sequence length="640" mass="71151">MVHFHIGDHISTLRLEDMKVGNTIALMVPEKHNFVDKTLGIKHSRQDTAFIFRSALHPLISEGEKIMEGEFCFQCRTPTSSRCAKCGIALYCSKSCQDKHELHRGLCPQMTVLRNLLHMDFAAPPVAALQTCATLACRSACALPRPCPCCGFQDKELGNSDECPGRGLLNHLDYPPAACLPRKSDASQQFYYTPEGVPRRHWALVAEVTQALPDMIVAETKFGEEVCLKTNGSLNTSVWKHGNCIIAFYALLADSKTDEMPELKIQFDEMQALQIQTREGLRELLAAEAEVLAKVPTTTTDARKAWEKGVPSPMTFGKNLLSNLHVHDETVVTYLAYLQVMDCFRDYCSGPWDCHRLTVPWAARSSAAPFQDSVDSVDSAGPTCATREKEVNTQGMEAEKPETCEHLDSPPSPPTPEQEGTLKPRHNRTYTKAEVFADLQALLADYPSGLASSKLPEAFQSRYSRPLKPKAFGFNSWRKLLEACPGLKVSGEAGQDMLVNLKSSAAGHPQTTTSALTPTIPTPFPHFGPIQLKPSNIFFTHDSILSKFRDGRLVRETLRQLRAGDIQPDAIPTMKVCHHAAAGYPIRFWTYTGNRRLWVFRQLEEEGLIKEVGVQFVNKIVPAFRLTTRNGGVSLRIRGE</sequence>
<evidence type="ECO:0000256" key="3">
    <source>
        <dbReference type="ARBA" id="ARBA00022833"/>
    </source>
</evidence>
<comment type="caution">
    <text evidence="6">The sequence shown here is derived from an EMBL/GenBank/DDBJ whole genome shotgun (WGS) entry which is preliminary data.</text>
</comment>
<organism evidence="6 7">
    <name type="scientific">Symbiodinium natans</name>
    <dbReference type="NCBI Taxonomy" id="878477"/>
    <lineage>
        <taxon>Eukaryota</taxon>
        <taxon>Sar</taxon>
        <taxon>Alveolata</taxon>
        <taxon>Dinophyceae</taxon>
        <taxon>Suessiales</taxon>
        <taxon>Symbiodiniaceae</taxon>
        <taxon>Symbiodinium</taxon>
    </lineage>
</organism>
<dbReference type="PROSITE" id="PS01360">
    <property type="entry name" value="ZF_MYND_1"/>
    <property type="match status" value="1"/>
</dbReference>
<keyword evidence="1" id="KW-0479">Metal-binding</keyword>
<keyword evidence="2" id="KW-0863">Zinc-finger</keyword>
<dbReference type="Pfam" id="PF01753">
    <property type="entry name" value="zf-MYND"/>
    <property type="match status" value="1"/>
</dbReference>
<dbReference type="Pfam" id="PF12872">
    <property type="entry name" value="OST-HTH"/>
    <property type="match status" value="1"/>
</dbReference>